<evidence type="ECO:0000313" key="2">
    <source>
        <dbReference type="EMBL" id="KAK4883859.1"/>
    </source>
</evidence>
<keyword evidence="1" id="KW-0812">Transmembrane</keyword>
<organism evidence="2 3">
    <name type="scientific">Aquatica leii</name>
    <dbReference type="NCBI Taxonomy" id="1421715"/>
    <lineage>
        <taxon>Eukaryota</taxon>
        <taxon>Metazoa</taxon>
        <taxon>Ecdysozoa</taxon>
        <taxon>Arthropoda</taxon>
        <taxon>Hexapoda</taxon>
        <taxon>Insecta</taxon>
        <taxon>Pterygota</taxon>
        <taxon>Neoptera</taxon>
        <taxon>Endopterygota</taxon>
        <taxon>Coleoptera</taxon>
        <taxon>Polyphaga</taxon>
        <taxon>Elateriformia</taxon>
        <taxon>Elateroidea</taxon>
        <taxon>Lampyridae</taxon>
        <taxon>Luciolinae</taxon>
        <taxon>Aquatica</taxon>
    </lineage>
</organism>
<gene>
    <name evidence="2" type="ORF">RN001_000130</name>
</gene>
<dbReference type="EMBL" id="JARPUR010000001">
    <property type="protein sequence ID" value="KAK4883859.1"/>
    <property type="molecule type" value="Genomic_DNA"/>
</dbReference>
<evidence type="ECO:0000256" key="1">
    <source>
        <dbReference type="SAM" id="Phobius"/>
    </source>
</evidence>
<dbReference type="AlphaFoldDB" id="A0AAN7SKB9"/>
<reference evidence="3" key="1">
    <citation type="submission" date="2023-01" db="EMBL/GenBank/DDBJ databases">
        <title>Key to firefly adult light organ development and bioluminescence: homeobox transcription factors regulate luciferase expression and transportation to peroxisome.</title>
        <authorList>
            <person name="Fu X."/>
        </authorList>
    </citation>
    <scope>NUCLEOTIDE SEQUENCE [LARGE SCALE GENOMIC DNA]</scope>
</reference>
<keyword evidence="1" id="KW-1133">Transmembrane helix</keyword>
<sequence>MEEQTVYAFPVNSNKNMCGKETDEHFANSSMEDSSILDSTKHKVPQNHQKTEEIKNKCANYICCFGAVFLYVLDLLINICSNEWVRNVVIVCLTVCLEVFVVMVLAASTVLTTIIINIDDAYKNRKKSKDLADIESTVLELTKEFNENSENTRSFQDLPVREDSDVDDTFIMDEHISTEDDNYATKLIRNNKLFMVSPSES</sequence>
<accession>A0AAN7SKB9</accession>
<evidence type="ECO:0000313" key="3">
    <source>
        <dbReference type="Proteomes" id="UP001353858"/>
    </source>
</evidence>
<keyword evidence="1" id="KW-0472">Membrane</keyword>
<dbReference type="Proteomes" id="UP001353858">
    <property type="component" value="Unassembled WGS sequence"/>
</dbReference>
<name>A0AAN7SKB9_9COLE</name>
<keyword evidence="3" id="KW-1185">Reference proteome</keyword>
<feature type="transmembrane region" description="Helical" evidence="1">
    <location>
        <begin position="58"/>
        <end position="76"/>
    </location>
</feature>
<proteinExistence type="predicted"/>
<protein>
    <submittedName>
        <fullName evidence="2">Uncharacterized protein</fullName>
    </submittedName>
</protein>
<feature type="transmembrane region" description="Helical" evidence="1">
    <location>
        <begin position="88"/>
        <end position="118"/>
    </location>
</feature>
<comment type="caution">
    <text evidence="2">The sequence shown here is derived from an EMBL/GenBank/DDBJ whole genome shotgun (WGS) entry which is preliminary data.</text>
</comment>